<dbReference type="GeneID" id="109477359"/>
<evidence type="ECO:0000313" key="2">
    <source>
        <dbReference type="Proteomes" id="UP000515135"/>
    </source>
</evidence>
<keyword evidence="2" id="KW-1185">Reference proteome</keyword>
<protein>
    <submittedName>
        <fullName evidence="3">Uncharacterized protein LOC109477359</fullName>
    </submittedName>
</protein>
<dbReference type="PANTHER" id="PTHR35826">
    <property type="entry name" value="PROTEIN ATP6V1FNB-LIKE"/>
    <property type="match status" value="1"/>
</dbReference>
<dbReference type="RefSeq" id="XP_019634124.1">
    <property type="nucleotide sequence ID" value="XM_019778565.1"/>
</dbReference>
<dbReference type="Proteomes" id="UP000515135">
    <property type="component" value="Unplaced"/>
</dbReference>
<dbReference type="AlphaFoldDB" id="A0A6P4ZJB3"/>
<accession>A0A6P4ZJB3</accession>
<organism evidence="2 3">
    <name type="scientific">Branchiostoma belcheri</name>
    <name type="common">Amphioxus</name>
    <dbReference type="NCBI Taxonomy" id="7741"/>
    <lineage>
        <taxon>Eukaryota</taxon>
        <taxon>Metazoa</taxon>
        <taxon>Chordata</taxon>
        <taxon>Cephalochordata</taxon>
        <taxon>Leptocardii</taxon>
        <taxon>Amphioxiformes</taxon>
        <taxon>Branchiostomatidae</taxon>
        <taxon>Branchiostoma</taxon>
    </lineage>
</organism>
<dbReference type="InterPro" id="IPR054323">
    <property type="entry name" value="SPMIP1_C"/>
</dbReference>
<evidence type="ECO:0000313" key="3">
    <source>
        <dbReference type="RefSeq" id="XP_019634124.1"/>
    </source>
</evidence>
<dbReference type="OrthoDB" id="410807at2759"/>
<evidence type="ECO:0000259" key="1">
    <source>
        <dbReference type="Pfam" id="PF22589"/>
    </source>
</evidence>
<reference evidence="3" key="1">
    <citation type="submission" date="2025-08" db="UniProtKB">
        <authorList>
            <consortium name="RefSeq"/>
        </authorList>
    </citation>
    <scope>IDENTIFICATION</scope>
    <source>
        <tissue evidence="3">Gonad</tissue>
    </source>
</reference>
<name>A0A6P4ZJB3_BRABE</name>
<dbReference type="PANTHER" id="PTHR35826:SF1">
    <property type="entry name" value="PROTEIN ATP6V1FNB-LIKE"/>
    <property type="match status" value="1"/>
</dbReference>
<dbReference type="KEGG" id="bbel:109477359"/>
<feature type="domain" description="Sperm microtubule inner protein 1 C-terminal" evidence="1">
    <location>
        <begin position="62"/>
        <end position="182"/>
    </location>
</feature>
<proteinExistence type="predicted"/>
<gene>
    <name evidence="3" type="primary">LOC109477359</name>
</gene>
<dbReference type="Pfam" id="PF22589">
    <property type="entry name" value="SPMIP1"/>
    <property type="match status" value="1"/>
</dbReference>
<sequence length="192" mass="22587">MVRELNMDTQRQNFWKESIKKEAYVRLHWLEKYSKDFNRARSSLNRPRREAAAPVAAKSKSALPAITQRQVPWYGKKKEKASDFLLEKEGDPNALLVEMRPVSSQTRKLLYDGFSKEGTGRYQYLEVRKLRKPEDKYEFPLTSAWEYGWKLNEVITEKQMRAPQFGRSRIVQDTFYRNKGIIPLGDIATVHV</sequence>